<dbReference type="Gene3D" id="4.10.280.10">
    <property type="entry name" value="Helix-loop-helix DNA-binding domain"/>
    <property type="match status" value="1"/>
</dbReference>
<organism evidence="1 2">
    <name type="scientific">Virgibacillus phasianinus</name>
    <dbReference type="NCBI Taxonomy" id="2017483"/>
    <lineage>
        <taxon>Bacteria</taxon>
        <taxon>Bacillati</taxon>
        <taxon>Bacillota</taxon>
        <taxon>Bacilli</taxon>
        <taxon>Bacillales</taxon>
        <taxon>Bacillaceae</taxon>
        <taxon>Virgibacillus</taxon>
    </lineage>
</organism>
<evidence type="ECO:0000313" key="1">
    <source>
        <dbReference type="EMBL" id="ASK64338.1"/>
    </source>
</evidence>
<keyword evidence="2" id="KW-1185">Reference proteome</keyword>
<sequence length="82" mass="9856">MQKFFNQFHFSTSQIECKLSGEEERVLYNDQELRKKIEETRQKMYEAYEHNPDDPQVLTISQDLDVLLNKYNQAVKNTQNVK</sequence>
<dbReference type="EMBL" id="CP022315">
    <property type="protein sequence ID" value="ASK64338.1"/>
    <property type="molecule type" value="Genomic_DNA"/>
</dbReference>
<dbReference type="AlphaFoldDB" id="A0A220U880"/>
<dbReference type="InterPro" id="IPR036638">
    <property type="entry name" value="HLH_DNA-bd_sf"/>
</dbReference>
<dbReference type="GO" id="GO:0046983">
    <property type="term" value="F:protein dimerization activity"/>
    <property type="evidence" value="ECO:0007669"/>
    <property type="project" value="InterPro"/>
</dbReference>
<gene>
    <name evidence="1" type="ORF">CFK37_08850</name>
</gene>
<dbReference type="InterPro" id="IPR018540">
    <property type="entry name" value="Spo0E-like"/>
</dbReference>
<evidence type="ECO:0000313" key="2">
    <source>
        <dbReference type="Proteomes" id="UP000198312"/>
    </source>
</evidence>
<dbReference type="SUPFAM" id="SSF140500">
    <property type="entry name" value="BAS1536-like"/>
    <property type="match status" value="1"/>
</dbReference>
<dbReference type="KEGG" id="vil:CFK37_08850"/>
<dbReference type="Proteomes" id="UP000198312">
    <property type="component" value="Chromosome"/>
</dbReference>
<evidence type="ECO:0008006" key="3">
    <source>
        <dbReference type="Google" id="ProtNLM"/>
    </source>
</evidence>
<accession>A0A220U880</accession>
<dbReference type="OrthoDB" id="2973540at2"/>
<protein>
    <recommendedName>
        <fullName evidence="3">Aspartyl-phosphate phosphatase Spo0E family protein</fullName>
    </recommendedName>
</protein>
<name>A0A220U880_9BACI</name>
<reference evidence="1 2" key="1">
    <citation type="submission" date="2017-07" db="EMBL/GenBank/DDBJ databases">
        <title>Virgibacillus sp. LM2416.</title>
        <authorList>
            <person name="Tak E.J."/>
            <person name="Bae J.-W."/>
        </authorList>
    </citation>
    <scope>NUCLEOTIDE SEQUENCE [LARGE SCALE GENOMIC DNA]</scope>
    <source>
        <strain evidence="1 2">LM2416</strain>
    </source>
</reference>
<dbReference type="GO" id="GO:0043937">
    <property type="term" value="P:regulation of sporulation"/>
    <property type="evidence" value="ECO:0007669"/>
    <property type="project" value="InterPro"/>
</dbReference>
<proteinExistence type="predicted"/>
<dbReference type="Pfam" id="PF09388">
    <property type="entry name" value="SpoOE-like"/>
    <property type="match status" value="1"/>
</dbReference>
<dbReference type="InterPro" id="IPR037208">
    <property type="entry name" value="Spo0E-like_sf"/>
</dbReference>